<dbReference type="OrthoDB" id="9787276at2"/>
<dbReference type="InterPro" id="IPR007813">
    <property type="entry name" value="PilN"/>
</dbReference>
<feature type="coiled-coil region" evidence="1">
    <location>
        <begin position="44"/>
        <end position="98"/>
    </location>
</feature>
<evidence type="ECO:0000313" key="3">
    <source>
        <dbReference type="Proteomes" id="UP000066284"/>
    </source>
</evidence>
<dbReference type="Proteomes" id="UP000066284">
    <property type="component" value="Chromosome 1"/>
</dbReference>
<keyword evidence="1" id="KW-0175">Coiled coil</keyword>
<reference evidence="3" key="1">
    <citation type="submission" date="2015-09" db="EMBL/GenBank/DDBJ databases">
        <authorList>
            <person name="Daims H."/>
        </authorList>
    </citation>
    <scope>NUCLEOTIDE SEQUENCE [LARGE SCALE GENOMIC DNA]</scope>
</reference>
<dbReference type="KEGG" id="nio:NITINOP_1769"/>
<proteinExistence type="predicted"/>
<dbReference type="STRING" id="1715989.NITINOP_1769"/>
<gene>
    <name evidence="2" type="ORF">NITINOP_1769</name>
</gene>
<dbReference type="InterPro" id="IPR052534">
    <property type="entry name" value="Extracell_DNA_Util/SecSys_Comp"/>
</dbReference>
<evidence type="ECO:0000256" key="1">
    <source>
        <dbReference type="SAM" id="Coils"/>
    </source>
</evidence>
<dbReference type="EMBL" id="LN885086">
    <property type="protein sequence ID" value="CUQ66744.1"/>
    <property type="molecule type" value="Genomic_DNA"/>
</dbReference>
<dbReference type="Pfam" id="PF05137">
    <property type="entry name" value="PilN"/>
    <property type="match status" value="1"/>
</dbReference>
<sequence>MIKINLLAPEPKGAKAKPKYDVRAQALLGVGTLVITLAGCWWYSTTLDQEIEALTEEKQNKDKQVAQLKEQVKQVQDFEQKKKLLEEKNRVIDQLEQTRGGPVKVLDHVSRSIEPLKIWLTKLGVSAETVELEGKALTNDDVVEFANNLRRTDYFTGINLQESKAATDNKINVYQFRLTFRLKG</sequence>
<organism evidence="2 3">
    <name type="scientific">Candidatus Nitrospira inopinata</name>
    <dbReference type="NCBI Taxonomy" id="1715989"/>
    <lineage>
        <taxon>Bacteria</taxon>
        <taxon>Pseudomonadati</taxon>
        <taxon>Nitrospirota</taxon>
        <taxon>Nitrospiria</taxon>
        <taxon>Nitrospirales</taxon>
        <taxon>Nitrospiraceae</taxon>
        <taxon>Nitrospira</taxon>
    </lineage>
</organism>
<protein>
    <submittedName>
        <fullName evidence="2">Putative Type IV pilus biogenesis protein PilN</fullName>
    </submittedName>
</protein>
<evidence type="ECO:0000313" key="2">
    <source>
        <dbReference type="EMBL" id="CUQ66744.1"/>
    </source>
</evidence>
<dbReference type="PANTHER" id="PTHR40278">
    <property type="entry name" value="DNA UTILIZATION PROTEIN HOFN"/>
    <property type="match status" value="1"/>
</dbReference>
<accession>A0A0S4KU94</accession>
<keyword evidence="3" id="KW-1185">Reference proteome</keyword>
<name>A0A0S4KU94_9BACT</name>
<dbReference type="PANTHER" id="PTHR40278:SF1">
    <property type="entry name" value="DNA UTILIZATION PROTEIN HOFN"/>
    <property type="match status" value="1"/>
</dbReference>
<dbReference type="AlphaFoldDB" id="A0A0S4KU94"/>
<dbReference type="RefSeq" id="WP_062484708.1">
    <property type="nucleotide sequence ID" value="NZ_LN885086.1"/>
</dbReference>